<evidence type="ECO:0000313" key="3">
    <source>
        <dbReference type="Proteomes" id="UP000030762"/>
    </source>
</evidence>
<evidence type="ECO:0000313" key="2">
    <source>
        <dbReference type="EMBL" id="EQC42293.1"/>
    </source>
</evidence>
<dbReference type="OrthoDB" id="10389952at2759"/>
<sequence length="468" mass="50843">MTKNGGTYDGPKLEAWDGFLLWKPLFLQAPATAKYVNYYLIDNYADAHLEELISSDERARLHGVATKSATPVYAELLSSEELAGATKRYHSEVAMVTSKLVASVVKRLQGAMAAQATAYLRSAIAPSLGAELPPQPQTPHSLWKYVMTQSQPPFYDVFGLFEYTLGIQLQRPSAADSFFAAFEPAVAALLTALLSLHDVSSLFVGVDDMESAHTVLTRYQTQLTAKLQVCLLAHAVAPNLTSLFKPNPTTFDYATTKLRLLEYVNSVPASAVFLSSDDDRNETQRKRMAGIETSLRSTKKPKMQINLPTTLGPASVTSPSSSILKAARPPTPTPLQKAATNGPVGSMSPLQRTPPSRVPVASAGRPSTRQQPAPRPPKPLPMTADNAMCNYCRLAPHHLTACQQFVADVARFQVTRGFSVPDDACCTHCIKLGHVLPHRAKGCPRLASLVNAQAANPARYVHNRRKPS</sequence>
<organism evidence="2 3">
    <name type="scientific">Saprolegnia diclina (strain VS20)</name>
    <dbReference type="NCBI Taxonomy" id="1156394"/>
    <lineage>
        <taxon>Eukaryota</taxon>
        <taxon>Sar</taxon>
        <taxon>Stramenopiles</taxon>
        <taxon>Oomycota</taxon>
        <taxon>Saprolegniomycetes</taxon>
        <taxon>Saprolegniales</taxon>
        <taxon>Saprolegniaceae</taxon>
        <taxon>Saprolegnia</taxon>
    </lineage>
</organism>
<dbReference type="Proteomes" id="UP000030762">
    <property type="component" value="Unassembled WGS sequence"/>
</dbReference>
<evidence type="ECO:0000256" key="1">
    <source>
        <dbReference type="SAM" id="MobiDB-lite"/>
    </source>
</evidence>
<proteinExistence type="predicted"/>
<dbReference type="InParanoid" id="T0SAF1"/>
<dbReference type="OMA" id="PKMQINL"/>
<reference evidence="2 3" key="1">
    <citation type="submission" date="2012-04" db="EMBL/GenBank/DDBJ databases">
        <title>The Genome Sequence of Saprolegnia declina VS20.</title>
        <authorList>
            <consortium name="The Broad Institute Genome Sequencing Platform"/>
            <person name="Russ C."/>
            <person name="Nusbaum C."/>
            <person name="Tyler B."/>
            <person name="van West P."/>
            <person name="Dieguez-Uribeondo J."/>
            <person name="de Bruijn I."/>
            <person name="Tripathy S."/>
            <person name="Jiang R."/>
            <person name="Young S.K."/>
            <person name="Zeng Q."/>
            <person name="Gargeya S."/>
            <person name="Fitzgerald M."/>
            <person name="Haas B."/>
            <person name="Abouelleil A."/>
            <person name="Alvarado L."/>
            <person name="Arachchi H.M."/>
            <person name="Berlin A."/>
            <person name="Chapman S.B."/>
            <person name="Goldberg J."/>
            <person name="Griggs A."/>
            <person name="Gujja S."/>
            <person name="Hansen M."/>
            <person name="Howarth C."/>
            <person name="Imamovic A."/>
            <person name="Larimer J."/>
            <person name="McCowen C."/>
            <person name="Montmayeur A."/>
            <person name="Murphy C."/>
            <person name="Neiman D."/>
            <person name="Pearson M."/>
            <person name="Priest M."/>
            <person name="Roberts A."/>
            <person name="Saif S."/>
            <person name="Shea T."/>
            <person name="Sisk P."/>
            <person name="Sykes S."/>
            <person name="Wortman J."/>
            <person name="Nusbaum C."/>
            <person name="Birren B."/>
        </authorList>
    </citation>
    <scope>NUCLEOTIDE SEQUENCE [LARGE SCALE GENOMIC DNA]</scope>
    <source>
        <strain evidence="2 3">VS20</strain>
    </source>
</reference>
<dbReference type="VEuPathDB" id="FungiDB:SDRG_00032"/>
<dbReference type="GeneID" id="19940759"/>
<accession>T0SAF1</accession>
<keyword evidence="3" id="KW-1185">Reference proteome</keyword>
<gene>
    <name evidence="2" type="ORF">SDRG_00032</name>
</gene>
<feature type="region of interest" description="Disordered" evidence="1">
    <location>
        <begin position="289"/>
        <end position="380"/>
    </location>
</feature>
<dbReference type="RefSeq" id="XP_008603716.1">
    <property type="nucleotide sequence ID" value="XM_008605494.1"/>
</dbReference>
<dbReference type="EMBL" id="JH767132">
    <property type="protein sequence ID" value="EQC42293.1"/>
    <property type="molecule type" value="Genomic_DNA"/>
</dbReference>
<dbReference type="AlphaFoldDB" id="T0SAF1"/>
<protein>
    <submittedName>
        <fullName evidence="2">Uncharacterized protein</fullName>
    </submittedName>
</protein>
<name>T0SAF1_SAPDV</name>